<dbReference type="OrthoDB" id="9810929at2"/>
<evidence type="ECO:0000259" key="4">
    <source>
        <dbReference type="Pfam" id="PF00534"/>
    </source>
</evidence>
<evidence type="ECO:0000259" key="5">
    <source>
        <dbReference type="Pfam" id="PF13439"/>
    </source>
</evidence>
<feature type="domain" description="Glycosyltransferase subfamily 4-like N-terminal" evidence="5">
    <location>
        <begin position="22"/>
        <end position="199"/>
    </location>
</feature>
<dbReference type="InParanoid" id="A0A7L4YNF8"/>
<dbReference type="InterPro" id="IPR050194">
    <property type="entry name" value="Glycosyltransferase_grp1"/>
</dbReference>
<name>A0A7L4YNF8_9ACTN</name>
<dbReference type="InterPro" id="IPR001296">
    <property type="entry name" value="Glyco_trans_1"/>
</dbReference>
<dbReference type="GO" id="GO:1901137">
    <property type="term" value="P:carbohydrate derivative biosynthetic process"/>
    <property type="evidence" value="ECO:0007669"/>
    <property type="project" value="UniProtKB-ARBA"/>
</dbReference>
<proteinExistence type="predicted"/>
<dbReference type="PANTHER" id="PTHR45947">
    <property type="entry name" value="SULFOQUINOVOSYL TRANSFERASE SQD2"/>
    <property type="match status" value="1"/>
</dbReference>
<dbReference type="AlphaFoldDB" id="A0A7L4YNF8"/>
<keyword evidence="7" id="KW-1185">Reference proteome</keyword>
<dbReference type="GO" id="GO:0016758">
    <property type="term" value="F:hexosyltransferase activity"/>
    <property type="evidence" value="ECO:0007669"/>
    <property type="project" value="TreeGrafter"/>
</dbReference>
<evidence type="ECO:0000313" key="7">
    <source>
        <dbReference type="Proteomes" id="UP000463857"/>
    </source>
</evidence>
<sequence>MKIAMISEHANPQAVLGGVDAGGQNVHVDALATALVARGHRVTVHTRREDPDQPVRTRCPGGYDVELVTAGPTEPVPKDDLWQWMPEFARQLAIRWRESPVDIAHAHFWMSGAAACGANDLLARKVPVVQTFHALGSVKRRHQGERDTSPPGRIDVERTLCRRVDHIIATCSDELAELVELGADPERVSIVPCGVDIERFAPSAATPAAQLRLLTVARLVERKGIGDVIAALHQLDDAVLTVVGGPTAAALIADPEAQRLAALARRLDCLDRVHFTGGLSRDAMPELFASSDVVVAAPWYEPFGIVPLEAMASGRPVVGTKVGGLLDTVTPGVTGELVPTHRPDLIADAVRRLTPKRREAYGQAGARRARDIYSWPAVAAQTETALRKVIDAAHHRAVTTSGAWTWTPPTPDQPSISTSSQAR</sequence>
<feature type="compositionally biased region" description="Polar residues" evidence="3">
    <location>
        <begin position="413"/>
        <end position="423"/>
    </location>
</feature>
<dbReference type="Pfam" id="PF13439">
    <property type="entry name" value="Glyco_transf_4"/>
    <property type="match status" value="1"/>
</dbReference>
<dbReference type="Proteomes" id="UP000463857">
    <property type="component" value="Chromosome"/>
</dbReference>
<dbReference type="Pfam" id="PF00534">
    <property type="entry name" value="Glycos_transf_1"/>
    <property type="match status" value="1"/>
</dbReference>
<keyword evidence="1" id="KW-0328">Glycosyltransferase</keyword>
<dbReference type="EMBL" id="CP047156">
    <property type="protein sequence ID" value="QHC00394.1"/>
    <property type="molecule type" value="Genomic_DNA"/>
</dbReference>
<feature type="domain" description="Glycosyl transferase family 1" evidence="4">
    <location>
        <begin position="205"/>
        <end position="365"/>
    </location>
</feature>
<dbReference type="KEGG" id="eke:EK0264_08945"/>
<reference evidence="6 7" key="1">
    <citation type="journal article" date="2018" name="Int. J. Syst. Evol. Microbiol.">
        <title>Epidermidibacterium keratini gen. nov., sp. nov., a member of the family Sporichthyaceae, isolated from keratin epidermis.</title>
        <authorList>
            <person name="Lee D.G."/>
            <person name="Trujillo M.E."/>
            <person name="Kang S."/>
            <person name="Nam J.J."/>
            <person name="Kim Y.J."/>
        </authorList>
    </citation>
    <scope>NUCLEOTIDE SEQUENCE [LARGE SCALE GENOMIC DNA]</scope>
    <source>
        <strain evidence="6 7">EPI-7</strain>
    </source>
</reference>
<gene>
    <name evidence="6" type="ORF">EK0264_08945</name>
</gene>
<dbReference type="SUPFAM" id="SSF53756">
    <property type="entry name" value="UDP-Glycosyltransferase/glycogen phosphorylase"/>
    <property type="match status" value="1"/>
</dbReference>
<evidence type="ECO:0000256" key="1">
    <source>
        <dbReference type="ARBA" id="ARBA00022676"/>
    </source>
</evidence>
<organism evidence="6 7">
    <name type="scientific">Epidermidibacterium keratini</name>
    <dbReference type="NCBI Taxonomy" id="1891644"/>
    <lineage>
        <taxon>Bacteria</taxon>
        <taxon>Bacillati</taxon>
        <taxon>Actinomycetota</taxon>
        <taxon>Actinomycetes</taxon>
        <taxon>Sporichthyales</taxon>
        <taxon>Sporichthyaceae</taxon>
        <taxon>Epidermidibacterium</taxon>
    </lineage>
</organism>
<dbReference type="InterPro" id="IPR028098">
    <property type="entry name" value="Glyco_trans_4-like_N"/>
</dbReference>
<feature type="region of interest" description="Disordered" evidence="3">
    <location>
        <begin position="401"/>
        <end position="423"/>
    </location>
</feature>
<protein>
    <submittedName>
        <fullName evidence="6">Glycosyltransferase</fullName>
    </submittedName>
</protein>
<evidence type="ECO:0000313" key="6">
    <source>
        <dbReference type="EMBL" id="QHC00394.1"/>
    </source>
</evidence>
<dbReference type="PANTHER" id="PTHR45947:SF3">
    <property type="entry name" value="SULFOQUINOVOSYL TRANSFERASE SQD2"/>
    <property type="match status" value="1"/>
</dbReference>
<dbReference type="RefSeq" id="WP_159544834.1">
    <property type="nucleotide sequence ID" value="NZ_CP047156.1"/>
</dbReference>
<keyword evidence="2 6" id="KW-0808">Transferase</keyword>
<dbReference type="Gene3D" id="3.40.50.2000">
    <property type="entry name" value="Glycogen Phosphorylase B"/>
    <property type="match status" value="2"/>
</dbReference>
<evidence type="ECO:0000256" key="2">
    <source>
        <dbReference type="ARBA" id="ARBA00022679"/>
    </source>
</evidence>
<accession>A0A7L4YNF8</accession>
<evidence type="ECO:0000256" key="3">
    <source>
        <dbReference type="SAM" id="MobiDB-lite"/>
    </source>
</evidence>